<evidence type="ECO:0000259" key="1">
    <source>
        <dbReference type="Pfam" id="PF01740"/>
    </source>
</evidence>
<dbReference type="Gene3D" id="3.30.750.24">
    <property type="entry name" value="STAS domain"/>
    <property type="match status" value="1"/>
</dbReference>
<dbReference type="Gene3D" id="3.30.450.20">
    <property type="entry name" value="PAS domain"/>
    <property type="match status" value="1"/>
</dbReference>
<keyword evidence="3" id="KW-1185">Reference proteome</keyword>
<comment type="caution">
    <text evidence="2">The sequence shown here is derived from an EMBL/GenBank/DDBJ whole genome shotgun (WGS) entry which is preliminary data.</text>
</comment>
<name>A0ABN8ADY5_9BACI</name>
<dbReference type="PANTHER" id="PTHR33745:SF8">
    <property type="entry name" value="BLUE-LIGHT PHOTORECEPTOR"/>
    <property type="match status" value="1"/>
</dbReference>
<dbReference type="CDD" id="cd07041">
    <property type="entry name" value="STAS_RsbR_RsbS_like"/>
    <property type="match status" value="1"/>
</dbReference>
<dbReference type="EMBL" id="CAKJTJ010000012">
    <property type="protein sequence ID" value="CAG9621682.1"/>
    <property type="molecule type" value="Genomic_DNA"/>
</dbReference>
<reference evidence="2 3" key="1">
    <citation type="submission" date="2021-10" db="EMBL/GenBank/DDBJ databases">
        <authorList>
            <person name="Criscuolo A."/>
        </authorList>
    </citation>
    <scope>NUCLEOTIDE SEQUENCE [LARGE SCALE GENOMIC DNA]</scope>
    <source>
        <strain evidence="3">CIP 111883</strain>
    </source>
</reference>
<dbReference type="Pfam" id="PF01740">
    <property type="entry name" value="STAS"/>
    <property type="match status" value="1"/>
</dbReference>
<proteinExistence type="predicted"/>
<dbReference type="Proteomes" id="UP000789833">
    <property type="component" value="Unassembled WGS sequence"/>
</dbReference>
<dbReference type="SUPFAM" id="SSF52091">
    <property type="entry name" value="SpoIIaa-like"/>
    <property type="match status" value="1"/>
</dbReference>
<evidence type="ECO:0000313" key="3">
    <source>
        <dbReference type="Proteomes" id="UP000789833"/>
    </source>
</evidence>
<organism evidence="2 3">
    <name type="scientific">Sutcliffiella rhizosphaerae</name>
    <dbReference type="NCBI Taxonomy" id="2880967"/>
    <lineage>
        <taxon>Bacteria</taxon>
        <taxon>Bacillati</taxon>
        <taxon>Bacillota</taxon>
        <taxon>Bacilli</taxon>
        <taxon>Bacillales</taxon>
        <taxon>Bacillaceae</taxon>
        <taxon>Sutcliffiella</taxon>
    </lineage>
</organism>
<feature type="domain" description="STAS" evidence="1">
    <location>
        <begin position="147"/>
        <end position="242"/>
    </location>
</feature>
<dbReference type="InterPro" id="IPR002645">
    <property type="entry name" value="STAS_dom"/>
</dbReference>
<dbReference type="PANTHER" id="PTHR33745">
    <property type="entry name" value="RSBT ANTAGONIST PROTEIN RSBS-RELATED"/>
    <property type="match status" value="1"/>
</dbReference>
<accession>A0ABN8ADY5</accession>
<dbReference type="InterPro" id="IPR036513">
    <property type="entry name" value="STAS_dom_sf"/>
</dbReference>
<sequence length="261" mass="29689">MNASSIKMFENIQVIKLLDSIGESLIFADKELYITWFNKPAQDLLQLIGPYVGIQQPEEFIGKSLSQFHGQKQHDILMGEVFPHSANIKLFNRFSARIVVDRVLNNDGEFTGFVLTWKDVTDYQKELSSHREMLKSLYTPIIETALESAILVALTGNLTEERIQYSKDAILVACGEKKAEYIIFDFTGIAKDIDDMVAFHLDQLADALKLMGSEAIFVGLNPIIIQNMIEKGLNIRVKTFQSFRQGIAYVWEKKGYELVKK</sequence>
<gene>
    <name evidence="2" type="ORF">BACCIP111883_02455</name>
</gene>
<protein>
    <recommendedName>
        <fullName evidence="1">STAS domain-containing protein</fullName>
    </recommendedName>
</protein>
<dbReference type="InterPro" id="IPR051932">
    <property type="entry name" value="Bact_StressResp_Reg"/>
</dbReference>
<evidence type="ECO:0000313" key="2">
    <source>
        <dbReference type="EMBL" id="CAG9621682.1"/>
    </source>
</evidence>